<dbReference type="Gene3D" id="3.40.50.1000">
    <property type="entry name" value="HAD superfamily/HAD-like"/>
    <property type="match status" value="1"/>
</dbReference>
<gene>
    <name evidence="1" type="ORF">BCV72DRAFT_249123</name>
</gene>
<evidence type="ECO:0000313" key="1">
    <source>
        <dbReference type="EMBL" id="ORE07917.1"/>
    </source>
</evidence>
<dbReference type="PANTHER" id="PTHR28181">
    <property type="entry name" value="UPF0655 PROTEIN YCR015C"/>
    <property type="match status" value="1"/>
</dbReference>
<dbReference type="PANTHER" id="PTHR28181:SF1">
    <property type="entry name" value="COLD TOLERANCE PROTEIN 1"/>
    <property type="match status" value="1"/>
</dbReference>
<protein>
    <recommendedName>
        <fullName evidence="2">HAD-like protein</fullName>
    </recommendedName>
</protein>
<evidence type="ECO:0008006" key="2">
    <source>
        <dbReference type="Google" id="ProtNLM"/>
    </source>
</evidence>
<dbReference type="VEuPathDB" id="FungiDB:BCV72DRAFT_249123"/>
<dbReference type="AlphaFoldDB" id="A0A1X0R7A0"/>
<dbReference type="OrthoDB" id="10255128at2759"/>
<dbReference type="SUPFAM" id="SSF56784">
    <property type="entry name" value="HAD-like"/>
    <property type="match status" value="1"/>
</dbReference>
<proteinExistence type="predicted"/>
<name>A0A1X0R7A0_RHIZD</name>
<dbReference type="InterPro" id="IPR050849">
    <property type="entry name" value="HAD-like_hydrolase_phosphatase"/>
</dbReference>
<reference evidence="1" key="1">
    <citation type="journal article" date="2016" name="Proc. Natl. Acad. Sci. U.S.A.">
        <title>Lipid metabolic changes in an early divergent fungus govern the establishment of a mutualistic symbiosis with endobacteria.</title>
        <authorList>
            <person name="Lastovetsky O.A."/>
            <person name="Gaspar M.L."/>
            <person name="Mondo S.J."/>
            <person name="LaButti K.M."/>
            <person name="Sandor L."/>
            <person name="Grigoriev I.V."/>
            <person name="Henry S.A."/>
            <person name="Pawlowska T.E."/>
        </authorList>
    </citation>
    <scope>NUCLEOTIDE SEQUENCE [LARGE SCALE GENOMIC DNA]</scope>
    <source>
        <strain evidence="1">ATCC 52814</strain>
    </source>
</reference>
<dbReference type="InterPro" id="IPR023214">
    <property type="entry name" value="HAD_sf"/>
</dbReference>
<dbReference type="InterPro" id="IPR036412">
    <property type="entry name" value="HAD-like_sf"/>
</dbReference>
<sequence length="248" mass="28644">MRILRNPLLVIDFDKTVTIKDTIALLAQFGIDHNKKSQPWSYYTQAYLHDYNQHCPNQPNHDSVSQLLHHLNSYKHVELASLARVSQGKVFQGLTRDMLYEQGKRHQHLLQPDLVSVLSQIPKQFIRVVSVNWSKDWILGFLHELDLSRHQIYSNDLDFQGLHSTGDIIPSILTTGDKQEVIRTFQSSVVYIGDSLGDLEPLVNADVGIILGRDPSLWQAVNQFNLNLHRVDHWLQIKKILQSMVYYN</sequence>
<accession>A0A1X0R7A0</accession>
<dbReference type="Proteomes" id="UP000242414">
    <property type="component" value="Unassembled WGS sequence"/>
</dbReference>
<dbReference type="EMBL" id="KV921896">
    <property type="protein sequence ID" value="ORE07917.1"/>
    <property type="molecule type" value="Genomic_DNA"/>
</dbReference>
<organism evidence="1">
    <name type="scientific">Rhizopus microsporus var. microsporus</name>
    <dbReference type="NCBI Taxonomy" id="86635"/>
    <lineage>
        <taxon>Eukaryota</taxon>
        <taxon>Fungi</taxon>
        <taxon>Fungi incertae sedis</taxon>
        <taxon>Mucoromycota</taxon>
        <taxon>Mucoromycotina</taxon>
        <taxon>Mucoromycetes</taxon>
        <taxon>Mucorales</taxon>
        <taxon>Mucorineae</taxon>
        <taxon>Rhizopodaceae</taxon>
        <taxon>Rhizopus</taxon>
    </lineage>
</organism>